<dbReference type="PROSITE" id="PS50943">
    <property type="entry name" value="HTH_CROC1"/>
    <property type="match status" value="1"/>
</dbReference>
<name>A0A645HZM3_9ZZZZ</name>
<dbReference type="Gene3D" id="1.10.260.40">
    <property type="entry name" value="lambda repressor-like DNA-binding domains"/>
    <property type="match status" value="1"/>
</dbReference>
<dbReference type="EMBL" id="VSSQ01102861">
    <property type="protein sequence ID" value="MPN44046.1"/>
    <property type="molecule type" value="Genomic_DNA"/>
</dbReference>
<feature type="domain" description="HTH cro/C1-type" evidence="1">
    <location>
        <begin position="65"/>
        <end position="120"/>
    </location>
</feature>
<evidence type="ECO:0000259" key="1">
    <source>
        <dbReference type="PROSITE" id="PS50943"/>
    </source>
</evidence>
<proteinExistence type="predicted"/>
<dbReference type="Pfam" id="PF13560">
    <property type="entry name" value="HTH_31"/>
    <property type="match status" value="1"/>
</dbReference>
<comment type="caution">
    <text evidence="2">The sequence shown here is derived from an EMBL/GenBank/DDBJ whole genome shotgun (WGS) entry which is preliminary data.</text>
</comment>
<evidence type="ECO:0000313" key="2">
    <source>
        <dbReference type="EMBL" id="MPN44046.1"/>
    </source>
</evidence>
<sequence>MPGTMYQRGNLSVSRTLDTPDPLLYNHLSKDTLLNLLSQRGWSTGAVTYRGKGIDMKGVKFGQYLKLLRESRDITLRELSRQTGMSAPYLSDVENDRTQPLTKERLETVFRVLQLNEEEQNQLFDLAGRERNEVAADLPDYIMDNDYVTAALRTARDLKAGEEEWQRFVDELKKREGHG</sequence>
<protein>
    <recommendedName>
        <fullName evidence="1">HTH cro/C1-type domain-containing protein</fullName>
    </recommendedName>
</protein>
<organism evidence="2">
    <name type="scientific">bioreactor metagenome</name>
    <dbReference type="NCBI Taxonomy" id="1076179"/>
    <lineage>
        <taxon>unclassified sequences</taxon>
        <taxon>metagenomes</taxon>
        <taxon>ecological metagenomes</taxon>
    </lineage>
</organism>
<dbReference type="CDD" id="cd00093">
    <property type="entry name" value="HTH_XRE"/>
    <property type="match status" value="1"/>
</dbReference>
<dbReference type="GO" id="GO:0003677">
    <property type="term" value="F:DNA binding"/>
    <property type="evidence" value="ECO:0007669"/>
    <property type="project" value="InterPro"/>
</dbReference>
<dbReference type="SMART" id="SM00530">
    <property type="entry name" value="HTH_XRE"/>
    <property type="match status" value="1"/>
</dbReference>
<reference evidence="2" key="1">
    <citation type="submission" date="2019-08" db="EMBL/GenBank/DDBJ databases">
        <authorList>
            <person name="Kucharzyk K."/>
            <person name="Murdoch R.W."/>
            <person name="Higgins S."/>
            <person name="Loffler F."/>
        </authorList>
    </citation>
    <scope>NUCLEOTIDE SEQUENCE</scope>
</reference>
<accession>A0A645HZM3</accession>
<dbReference type="SUPFAM" id="SSF47413">
    <property type="entry name" value="lambda repressor-like DNA-binding domains"/>
    <property type="match status" value="1"/>
</dbReference>
<dbReference type="InterPro" id="IPR010982">
    <property type="entry name" value="Lambda_DNA-bd_dom_sf"/>
</dbReference>
<gene>
    <name evidence="2" type="ORF">SDC9_191607</name>
</gene>
<dbReference type="InterPro" id="IPR001387">
    <property type="entry name" value="Cro/C1-type_HTH"/>
</dbReference>
<dbReference type="AlphaFoldDB" id="A0A645HZM3"/>